<reference evidence="7 8" key="1">
    <citation type="journal article" date="2012" name="J. Bacteriol.">
        <title>Genome Sequence of Fibrella aestuarina BUZ 2T, a Filamentous Marine Bacterium.</title>
        <authorList>
            <person name="Filippini M."/>
            <person name="Qi W."/>
            <person name="Blom J."/>
            <person name="Goesmann A."/>
            <person name="Smits T.H."/>
            <person name="Bagheri H.C."/>
        </authorList>
    </citation>
    <scope>NUCLEOTIDE SEQUENCE [LARGE SCALE GENOMIC DNA]</scope>
    <source>
        <strain evidence="8">BUZ 2T</strain>
    </source>
</reference>
<dbReference type="SUPFAM" id="SSF56935">
    <property type="entry name" value="Porins"/>
    <property type="match status" value="1"/>
</dbReference>
<evidence type="ECO:0000313" key="8">
    <source>
        <dbReference type="Proteomes" id="UP000011058"/>
    </source>
</evidence>
<evidence type="ECO:0000256" key="2">
    <source>
        <dbReference type="ARBA" id="ARBA00023136"/>
    </source>
</evidence>
<gene>
    <name evidence="7" type="ORF">FAES_4504</name>
</gene>
<keyword evidence="4" id="KW-0732">Signal</keyword>
<dbReference type="Pfam" id="PF07715">
    <property type="entry name" value="Plug"/>
    <property type="match status" value="1"/>
</dbReference>
<evidence type="ECO:0000256" key="1">
    <source>
        <dbReference type="ARBA" id="ARBA00004442"/>
    </source>
</evidence>
<dbReference type="RefSeq" id="WP_015333602.1">
    <property type="nucleotide sequence ID" value="NC_020054.1"/>
</dbReference>
<feature type="domain" description="Outer membrane protein beta-barrel" evidence="6">
    <location>
        <begin position="383"/>
        <end position="794"/>
    </location>
</feature>
<dbReference type="GO" id="GO:0009279">
    <property type="term" value="C:cell outer membrane"/>
    <property type="evidence" value="ECO:0007669"/>
    <property type="project" value="UniProtKB-SubCell"/>
</dbReference>
<dbReference type="SUPFAM" id="SSF49452">
    <property type="entry name" value="Starch-binding domain-like"/>
    <property type="match status" value="1"/>
</dbReference>
<comment type="subcellular location">
    <subcellularLocation>
        <location evidence="1">Cell outer membrane</location>
    </subcellularLocation>
</comment>
<keyword evidence="7" id="KW-0675">Receptor</keyword>
<dbReference type="KEGG" id="fae:FAES_4504"/>
<evidence type="ECO:0000259" key="6">
    <source>
        <dbReference type="Pfam" id="PF14905"/>
    </source>
</evidence>
<dbReference type="EMBL" id="HE796683">
    <property type="protein sequence ID" value="CCH02503.1"/>
    <property type="molecule type" value="Genomic_DNA"/>
</dbReference>
<dbReference type="Gene3D" id="2.60.40.1120">
    <property type="entry name" value="Carboxypeptidase-like, regulatory domain"/>
    <property type="match status" value="1"/>
</dbReference>
<keyword evidence="3" id="KW-0998">Cell outer membrane</keyword>
<name>I0KEF0_9BACT</name>
<accession>I0KEF0</accession>
<dbReference type="InterPro" id="IPR041700">
    <property type="entry name" value="OMP_b-brl_3"/>
</dbReference>
<dbReference type="PATRIC" id="fig|1166018.3.peg.1469"/>
<dbReference type="Gene3D" id="2.170.130.10">
    <property type="entry name" value="TonB-dependent receptor, plug domain"/>
    <property type="match status" value="1"/>
</dbReference>
<evidence type="ECO:0000259" key="5">
    <source>
        <dbReference type="Pfam" id="PF07715"/>
    </source>
</evidence>
<dbReference type="eggNOG" id="COG1629">
    <property type="taxonomic scope" value="Bacteria"/>
</dbReference>
<dbReference type="Pfam" id="PF14905">
    <property type="entry name" value="OMP_b-brl_3"/>
    <property type="match status" value="1"/>
</dbReference>
<dbReference type="Gene3D" id="2.40.170.20">
    <property type="entry name" value="TonB-dependent receptor, beta-barrel domain"/>
    <property type="match status" value="1"/>
</dbReference>
<organism evidence="7 8">
    <name type="scientific">Fibrella aestuarina BUZ 2</name>
    <dbReference type="NCBI Taxonomy" id="1166018"/>
    <lineage>
        <taxon>Bacteria</taxon>
        <taxon>Pseudomonadati</taxon>
        <taxon>Bacteroidota</taxon>
        <taxon>Cytophagia</taxon>
        <taxon>Cytophagales</taxon>
        <taxon>Spirosomataceae</taxon>
        <taxon>Fibrella</taxon>
    </lineage>
</organism>
<dbReference type="AlphaFoldDB" id="I0KEF0"/>
<dbReference type="STRING" id="1166018.FAES_4504"/>
<dbReference type="InterPro" id="IPR012910">
    <property type="entry name" value="Plug_dom"/>
</dbReference>
<sequence length="819" mass="90205">MPTRLLSLLVLLAIGLSVPVQAQRSSLSGTLLSADQTPLDGAVVTMLRAADSTFVKAAVSEANGAFVLTGLKPGTFRLAISHVGYQPYRSALITVDTAMGQQTLPPITLRPADQTLNAVTVVAKKPFVEQRLDRLVINPDALITNAGTNLLEVLEKSPGIQVDANGVISLRGRSGVVVFIDDKPTYLSADDLANYLRSLSSGAVASIEIMTNPPARYDAAGNAGVINIRLKKTTVKGLNGGASVSYGQGRYLRSNNSANLNYRVNKLNFFTNLSVNTNRTYQDLTIWRSYFTPTRQLQSNFTQNSYFKRALNSANLKVGMDWYVSDKTTLGVVLSGFRNRNLTPITNNATISSPTDAVTGRVEALANRDLLLRNGSVNLNATHRFDTTGRELSGNVDLITYRSMQDQSLSNTIFTPGQPVGQSLLESTLPTNITIQTAKLDYTHPLRAGERFEAGAKRSQIVTSNVAEFFDVVDGERLPNYTFTNSFAYHETINAAYMNYALSQGRFSVQAGLRFENTAIRGDQTGNITRRDSSFTRTYNSLFPTFYANYKLDKAGKHLISVNYGRRIDRPDYQSLNPFTYPLDLFTLYGGNPFLRPTFSNNLELYHAYNNKLTTVLRYSRTRDVVTETIEQGINAQGNNIFYSRPGNIGELTSYGVAMNGSFQLAKWWTLQLYTEVTHNAFQATLYNQLLNNSGAYWYVAPTNLFQLSKSWSAEVAGTYQTKVYTGQFVLIPVGSVRVGASKRLWAEKGTLKMSVSDLFYTNQPGGTILSIANSTARWYSLLDSRVATVALSYRFSNGKTLAPRKTGGAEAEQGRVKS</sequence>
<keyword evidence="8" id="KW-1185">Reference proteome</keyword>
<feature type="signal peptide" evidence="4">
    <location>
        <begin position="1"/>
        <end position="22"/>
    </location>
</feature>
<proteinExistence type="predicted"/>
<evidence type="ECO:0000256" key="4">
    <source>
        <dbReference type="SAM" id="SignalP"/>
    </source>
</evidence>
<dbReference type="InterPro" id="IPR037066">
    <property type="entry name" value="Plug_dom_sf"/>
</dbReference>
<evidence type="ECO:0000256" key="3">
    <source>
        <dbReference type="ARBA" id="ARBA00023237"/>
    </source>
</evidence>
<feature type="domain" description="TonB-dependent receptor plug" evidence="5">
    <location>
        <begin position="136"/>
        <end position="225"/>
    </location>
</feature>
<dbReference type="GO" id="GO:0030246">
    <property type="term" value="F:carbohydrate binding"/>
    <property type="evidence" value="ECO:0007669"/>
    <property type="project" value="InterPro"/>
</dbReference>
<dbReference type="OrthoDB" id="905812at2"/>
<evidence type="ECO:0000313" key="7">
    <source>
        <dbReference type="EMBL" id="CCH02503.1"/>
    </source>
</evidence>
<dbReference type="InterPro" id="IPR036942">
    <property type="entry name" value="Beta-barrel_TonB_sf"/>
</dbReference>
<feature type="chain" id="PRO_5003630669" evidence="4">
    <location>
        <begin position="23"/>
        <end position="819"/>
    </location>
</feature>
<dbReference type="Pfam" id="PF13620">
    <property type="entry name" value="CarboxypepD_reg"/>
    <property type="match status" value="1"/>
</dbReference>
<dbReference type="Proteomes" id="UP000011058">
    <property type="component" value="Chromosome"/>
</dbReference>
<keyword evidence="2" id="KW-0472">Membrane</keyword>
<dbReference type="HOGENOM" id="CLU_017617_1_0_10"/>
<dbReference type="InterPro" id="IPR013784">
    <property type="entry name" value="Carb-bd-like_fold"/>
</dbReference>
<protein>
    <submittedName>
        <fullName evidence="7">TonB-dependent receptor</fullName>
    </submittedName>
</protein>